<keyword evidence="7" id="KW-1185">Reference proteome</keyword>
<feature type="region of interest" description="Disordered" evidence="4">
    <location>
        <begin position="341"/>
        <end position="377"/>
    </location>
</feature>
<dbReference type="InterPro" id="IPR050093">
    <property type="entry name" value="ABC_SmlMolc_Importer"/>
</dbReference>
<accession>L7LJH5</accession>
<evidence type="ECO:0000256" key="1">
    <source>
        <dbReference type="ARBA" id="ARBA00022448"/>
    </source>
</evidence>
<keyword evidence="3 6" id="KW-0067">ATP-binding</keyword>
<dbReference type="InterPro" id="IPR003439">
    <property type="entry name" value="ABC_transporter-like_ATP-bd"/>
</dbReference>
<dbReference type="AlphaFoldDB" id="L7LJH5"/>
<dbReference type="PANTHER" id="PTHR42781">
    <property type="entry name" value="SPERMIDINE/PUTRESCINE IMPORT ATP-BINDING PROTEIN POTA"/>
    <property type="match status" value="1"/>
</dbReference>
<dbReference type="GO" id="GO:0005524">
    <property type="term" value="F:ATP binding"/>
    <property type="evidence" value="ECO:0007669"/>
    <property type="project" value="UniProtKB-KW"/>
</dbReference>
<dbReference type="GO" id="GO:0016887">
    <property type="term" value="F:ATP hydrolysis activity"/>
    <property type="evidence" value="ECO:0007669"/>
    <property type="project" value="InterPro"/>
</dbReference>
<dbReference type="eggNOG" id="COG3842">
    <property type="taxonomic scope" value="Bacteria"/>
</dbReference>
<evidence type="ECO:0000256" key="2">
    <source>
        <dbReference type="ARBA" id="ARBA00022741"/>
    </source>
</evidence>
<dbReference type="InterPro" id="IPR017871">
    <property type="entry name" value="ABC_transporter-like_CS"/>
</dbReference>
<evidence type="ECO:0000259" key="5">
    <source>
        <dbReference type="PROSITE" id="PS50893"/>
    </source>
</evidence>
<reference evidence="6 7" key="1">
    <citation type="submission" date="2012-12" db="EMBL/GenBank/DDBJ databases">
        <title>Whole genome shotgun sequence of Gordonia sihwensis NBRC 108236.</title>
        <authorList>
            <person name="Yoshida I."/>
            <person name="Hosoyama A."/>
            <person name="Tsuchikane K."/>
            <person name="Ando Y."/>
            <person name="Baba S."/>
            <person name="Ohji S."/>
            <person name="Hamada M."/>
            <person name="Tamura T."/>
            <person name="Yamazoe A."/>
            <person name="Yamazaki S."/>
            <person name="Fujita N."/>
        </authorList>
    </citation>
    <scope>NUCLEOTIDE SEQUENCE [LARGE SCALE GENOMIC DNA]</scope>
    <source>
        <strain evidence="6 7">NBRC 108236</strain>
    </source>
</reference>
<dbReference type="InterPro" id="IPR027417">
    <property type="entry name" value="P-loop_NTPase"/>
</dbReference>
<dbReference type="PANTHER" id="PTHR42781:SF4">
    <property type="entry name" value="SPERMIDINE_PUTRESCINE IMPORT ATP-BINDING PROTEIN POTA"/>
    <property type="match status" value="1"/>
</dbReference>
<organism evidence="6 7">
    <name type="scientific">Gordonia sihwensis NBRC 108236</name>
    <dbReference type="NCBI Taxonomy" id="1223544"/>
    <lineage>
        <taxon>Bacteria</taxon>
        <taxon>Bacillati</taxon>
        <taxon>Actinomycetota</taxon>
        <taxon>Actinomycetes</taxon>
        <taxon>Mycobacteriales</taxon>
        <taxon>Gordoniaceae</taxon>
        <taxon>Gordonia</taxon>
    </lineage>
</organism>
<dbReference type="SMART" id="SM00382">
    <property type="entry name" value="AAA"/>
    <property type="match status" value="1"/>
</dbReference>
<dbReference type="EMBL" id="BANU01000008">
    <property type="protein sequence ID" value="GAC60257.1"/>
    <property type="molecule type" value="Genomic_DNA"/>
</dbReference>
<dbReference type="SUPFAM" id="SSF52540">
    <property type="entry name" value="P-loop containing nucleoside triphosphate hydrolases"/>
    <property type="match status" value="1"/>
</dbReference>
<dbReference type="PROSITE" id="PS50893">
    <property type="entry name" value="ABC_TRANSPORTER_2"/>
    <property type="match status" value="1"/>
</dbReference>
<evidence type="ECO:0000313" key="6">
    <source>
        <dbReference type="EMBL" id="GAC60257.1"/>
    </source>
</evidence>
<keyword evidence="2" id="KW-0547">Nucleotide-binding</keyword>
<evidence type="ECO:0000256" key="4">
    <source>
        <dbReference type="SAM" id="MobiDB-lite"/>
    </source>
</evidence>
<keyword evidence="1" id="KW-0813">Transport</keyword>
<sequence length="377" mass="39607">MSGQPLTARIEIRRAQFTVSAAFEVPDGECLAVLGPNGAGKSTLLGALAGLIRPTAGEIRLGGRVLDGRVHVPPEQRRVTLLEQKPRLFPHLSVVDNLAFGPRAQGRSRRQARAVAEGWLDRIGLPDAGGWKPHRLSGGQQQRVAIARALAAEPEVLLLDEPFAALDAASAPQIRRMLSDELARTGTTSVLVTHELADAWQWASRCLVIESGTVVEETTPAQMAAAPAHPFSAALAGYAVVHGVWSEGALVTGDDVLPAVAVEDVADGARAFGIVVPHEVTVSRTSGAVRSRVRSVSVHAGRVLVESDGGLVAQTPVGAVPPGVGEQAWFTPTGMRVRRLRTPDEISAPGRGCEPRPGAEISAGPPRSAQGDGQQDR</sequence>
<dbReference type="PROSITE" id="PS00211">
    <property type="entry name" value="ABC_TRANSPORTER_1"/>
    <property type="match status" value="1"/>
</dbReference>
<dbReference type="Pfam" id="PF00005">
    <property type="entry name" value="ABC_tran"/>
    <property type="match status" value="1"/>
</dbReference>
<evidence type="ECO:0000313" key="7">
    <source>
        <dbReference type="Proteomes" id="UP000035083"/>
    </source>
</evidence>
<dbReference type="Proteomes" id="UP000035083">
    <property type="component" value="Unassembled WGS sequence"/>
</dbReference>
<dbReference type="Gene3D" id="3.40.50.300">
    <property type="entry name" value="P-loop containing nucleotide triphosphate hydrolases"/>
    <property type="match status" value="1"/>
</dbReference>
<dbReference type="RefSeq" id="WP_006895601.1">
    <property type="nucleotide sequence ID" value="NZ_BANU01000008.1"/>
</dbReference>
<name>L7LJH5_9ACTN</name>
<protein>
    <submittedName>
        <fullName evidence="6">Molybdate ABC transporter ATP-binding protein</fullName>
    </submittedName>
</protein>
<comment type="caution">
    <text evidence="6">The sequence shown here is derived from an EMBL/GenBank/DDBJ whole genome shotgun (WGS) entry which is preliminary data.</text>
</comment>
<feature type="domain" description="ABC transporter" evidence="5">
    <location>
        <begin position="1"/>
        <end position="236"/>
    </location>
</feature>
<proteinExistence type="predicted"/>
<dbReference type="InterPro" id="IPR003593">
    <property type="entry name" value="AAA+_ATPase"/>
</dbReference>
<evidence type="ECO:0000256" key="3">
    <source>
        <dbReference type="ARBA" id="ARBA00022840"/>
    </source>
</evidence>
<gene>
    <name evidence="6" type="primary">modC</name>
    <name evidence="6" type="ORF">GSI01S_08_01140</name>
</gene>